<evidence type="ECO:0000256" key="1">
    <source>
        <dbReference type="ARBA" id="ARBA00022679"/>
    </source>
</evidence>
<evidence type="ECO:0000259" key="4">
    <source>
        <dbReference type="PROSITE" id="PS51186"/>
    </source>
</evidence>
<name>A0A7G9GLC3_9FIRM</name>
<dbReference type="InterPro" id="IPR016181">
    <property type="entry name" value="Acyl_CoA_acyltransferase"/>
</dbReference>
<evidence type="ECO:0000313" key="5">
    <source>
        <dbReference type="EMBL" id="QNM11605.1"/>
    </source>
</evidence>
<evidence type="ECO:0000313" key="6">
    <source>
        <dbReference type="Proteomes" id="UP000515856"/>
    </source>
</evidence>
<evidence type="ECO:0000256" key="3">
    <source>
        <dbReference type="ARBA" id="ARBA00038502"/>
    </source>
</evidence>
<organism evidence="5 6">
    <name type="scientific">[Eubacterium] hominis</name>
    <dbReference type="NCBI Taxonomy" id="2764325"/>
    <lineage>
        <taxon>Bacteria</taxon>
        <taxon>Bacillati</taxon>
        <taxon>Bacillota</taxon>
        <taxon>Erysipelotrichia</taxon>
        <taxon>Erysipelotrichales</taxon>
        <taxon>Erysipelotrichaceae</taxon>
        <taxon>Amedibacillus</taxon>
    </lineage>
</organism>
<dbReference type="KEGG" id="ehn:H9Q80_15335"/>
<dbReference type="AlphaFoldDB" id="A0A7G9GLC3"/>
<keyword evidence="6" id="KW-1185">Reference proteome</keyword>
<evidence type="ECO:0000256" key="2">
    <source>
        <dbReference type="ARBA" id="ARBA00023315"/>
    </source>
</evidence>
<dbReference type="Gene3D" id="3.40.630.30">
    <property type="match status" value="1"/>
</dbReference>
<protein>
    <submittedName>
        <fullName evidence="5">GNAT family N-acetyltransferase</fullName>
    </submittedName>
</protein>
<keyword evidence="1 5" id="KW-0808">Transferase</keyword>
<dbReference type="SUPFAM" id="SSF55729">
    <property type="entry name" value="Acyl-CoA N-acyltransferases (Nat)"/>
    <property type="match status" value="1"/>
</dbReference>
<dbReference type="GO" id="GO:0016747">
    <property type="term" value="F:acyltransferase activity, transferring groups other than amino-acyl groups"/>
    <property type="evidence" value="ECO:0007669"/>
    <property type="project" value="InterPro"/>
</dbReference>
<dbReference type="PANTHER" id="PTHR43792">
    <property type="entry name" value="GNAT FAMILY, PUTATIVE (AFU_ORTHOLOGUE AFUA_3G00765)-RELATED-RELATED"/>
    <property type="match status" value="1"/>
</dbReference>
<proteinExistence type="inferred from homology"/>
<reference evidence="5 6" key="1">
    <citation type="submission" date="2020-08" db="EMBL/GenBank/DDBJ databases">
        <authorList>
            <person name="Liu C."/>
            <person name="Sun Q."/>
        </authorList>
    </citation>
    <scope>NUCLEOTIDE SEQUENCE [LARGE SCALE GENOMIC DNA]</scope>
    <source>
        <strain evidence="5 6">NSJ-61</strain>
    </source>
</reference>
<feature type="domain" description="N-acetyltransferase" evidence="4">
    <location>
        <begin position="9"/>
        <end position="164"/>
    </location>
</feature>
<dbReference type="Pfam" id="PF13302">
    <property type="entry name" value="Acetyltransf_3"/>
    <property type="match status" value="1"/>
</dbReference>
<dbReference type="EMBL" id="CP060636">
    <property type="protein sequence ID" value="QNM11605.1"/>
    <property type="molecule type" value="Genomic_DNA"/>
</dbReference>
<gene>
    <name evidence="5" type="ORF">H9Q80_15335</name>
</gene>
<dbReference type="RefSeq" id="WP_117452377.1">
    <property type="nucleotide sequence ID" value="NZ_CP060636.1"/>
</dbReference>
<dbReference type="Proteomes" id="UP000515856">
    <property type="component" value="Chromosome"/>
</dbReference>
<comment type="similarity">
    <text evidence="3">Belongs to the acetyltransferase family. RimJ subfamily.</text>
</comment>
<dbReference type="InterPro" id="IPR051531">
    <property type="entry name" value="N-acetyltransferase"/>
</dbReference>
<keyword evidence="2" id="KW-0012">Acyltransferase</keyword>
<accession>A0A7G9GLC3</accession>
<dbReference type="PROSITE" id="PS51186">
    <property type="entry name" value="GNAT"/>
    <property type="match status" value="1"/>
</dbReference>
<sequence length="174" mass="20172">MNILKTKRLSIRKPCDEDVDAIYEIQNTPYVLRYNGLKEMNKKQIHTMLMDKDEPVYMLEMVNSQKVIGAIFVERDSLRYGAKACSLSCYLEEAYAHQGYMKEAMTALIHHIFYDDEMDVISVRVLCENTASMHLVEALGFQKEGVIRRCLKGYQGIVYDDMIYSILKEEYVSG</sequence>
<dbReference type="InterPro" id="IPR000182">
    <property type="entry name" value="GNAT_dom"/>
</dbReference>
<dbReference type="PANTHER" id="PTHR43792:SF8">
    <property type="entry name" value="[RIBOSOMAL PROTEIN US5]-ALANINE N-ACETYLTRANSFERASE"/>
    <property type="match status" value="1"/>
</dbReference>